<feature type="transmembrane region" description="Helical" evidence="8">
    <location>
        <begin position="20"/>
        <end position="40"/>
    </location>
</feature>
<name>A0A2T0G3Y8_STRAP</name>
<dbReference type="Pfam" id="PF13303">
    <property type="entry name" value="PTS_EIIC_2"/>
    <property type="match status" value="1"/>
</dbReference>
<keyword evidence="6 8" id="KW-1133">Transmembrane helix</keyword>
<evidence type="ECO:0000256" key="7">
    <source>
        <dbReference type="ARBA" id="ARBA00023136"/>
    </source>
</evidence>
<accession>A0A2T0G3Y8</accession>
<dbReference type="Proteomes" id="UP000238573">
    <property type="component" value="Unassembled WGS sequence"/>
</dbReference>
<evidence type="ECO:0000256" key="3">
    <source>
        <dbReference type="ARBA" id="ARBA00022475"/>
    </source>
</evidence>
<dbReference type="GO" id="GO:0008982">
    <property type="term" value="F:protein-N(PI)-phosphohistidine-sugar phosphotransferase activity"/>
    <property type="evidence" value="ECO:0007669"/>
    <property type="project" value="InterPro"/>
</dbReference>
<feature type="transmembrane region" description="Helical" evidence="8">
    <location>
        <begin position="164"/>
        <end position="187"/>
    </location>
</feature>
<gene>
    <name evidence="10" type="ORF">C6A27_04985</name>
</gene>
<keyword evidence="5 8" id="KW-0812">Transmembrane</keyword>
<dbReference type="GO" id="GO:0009401">
    <property type="term" value="P:phosphoenolpyruvate-dependent sugar phosphotransferase system"/>
    <property type="evidence" value="ECO:0007669"/>
    <property type="project" value="InterPro"/>
</dbReference>
<evidence type="ECO:0000313" key="10">
    <source>
        <dbReference type="EMBL" id="PRT70764.1"/>
    </source>
</evidence>
<protein>
    <submittedName>
        <fullName evidence="10">PTS transporter subunit IIC</fullName>
    </submittedName>
</protein>
<evidence type="ECO:0000256" key="6">
    <source>
        <dbReference type="ARBA" id="ARBA00022989"/>
    </source>
</evidence>
<evidence type="ECO:0000256" key="4">
    <source>
        <dbReference type="ARBA" id="ARBA00022597"/>
    </source>
</evidence>
<organism evidence="10 11">
    <name type="scientific">Streptococcus anginosus</name>
    <dbReference type="NCBI Taxonomy" id="1328"/>
    <lineage>
        <taxon>Bacteria</taxon>
        <taxon>Bacillati</taxon>
        <taxon>Bacillota</taxon>
        <taxon>Bacilli</taxon>
        <taxon>Lactobacillales</taxon>
        <taxon>Streptococcaceae</taxon>
        <taxon>Streptococcus</taxon>
        <taxon>Streptococcus anginosus group</taxon>
    </lineage>
</organism>
<feature type="transmembrane region" description="Helical" evidence="8">
    <location>
        <begin position="340"/>
        <end position="358"/>
    </location>
</feature>
<comment type="caution">
    <text evidence="10">The sequence shown here is derived from an EMBL/GenBank/DDBJ whole genome shotgun (WGS) entry which is preliminary data.</text>
</comment>
<dbReference type="EMBL" id="PVSZ01000010">
    <property type="protein sequence ID" value="PRT70764.1"/>
    <property type="molecule type" value="Genomic_DNA"/>
</dbReference>
<keyword evidence="3" id="KW-1003">Cell membrane</keyword>
<feature type="transmembrane region" description="Helical" evidence="8">
    <location>
        <begin position="140"/>
        <end position="157"/>
    </location>
</feature>
<dbReference type="AlphaFoldDB" id="A0A2T0G3Y8"/>
<dbReference type="RefSeq" id="WP_106384278.1">
    <property type="nucleotide sequence ID" value="NZ_CABFME010000002.1"/>
</dbReference>
<reference evidence="10 11" key="1">
    <citation type="journal article" date="1993" name="J. Dent. Res.">
        <title>The isolation and characterization of milleri group streptococci from dental periapical abscesses.</title>
        <authorList>
            <person name="Fisher L.E."/>
            <person name="Russell R.R."/>
        </authorList>
    </citation>
    <scope>NUCLEOTIDE SEQUENCE [LARGE SCALE GENOMIC DNA]</scope>
    <source>
        <strain evidence="10 11">OUP21</strain>
    </source>
</reference>
<evidence type="ECO:0000256" key="8">
    <source>
        <dbReference type="SAM" id="Phobius"/>
    </source>
</evidence>
<feature type="transmembrane region" description="Helical" evidence="8">
    <location>
        <begin position="60"/>
        <end position="78"/>
    </location>
</feature>
<keyword evidence="7 8" id="KW-0472">Membrane</keyword>
<evidence type="ECO:0000256" key="2">
    <source>
        <dbReference type="ARBA" id="ARBA00022448"/>
    </source>
</evidence>
<sequence>MTKENTTASLTPKSFLHKVLNGTAIGVIVALLPNCIFAIIFSLDFFKNNAFFATWNVANVLFQATLSAVIGTLVALEFNFKGMKAALLTAIAFVSSGASSKLAGATELLGYVQKQKAPAEITATANKMVTGFYTTGTGDIINVMLICALSVLVLLWLEGKFESFNFVLLPIVGSLLATVGLFTLPYVKMISSLIGQGIIYFTDLQPYLMSVLICVTFAILIVAPISTVAIGLAIGLNGLAAGASAMGVGTTCIVLVVHSFFVNKPGVTAAVALGSMKMMMTNVFEHPISYVPIIATSVVTGLLVPLFTITGTPASAGFGLVGLTGLFASVTGGLSMGLAILAWLVIPTVVAILFRLLFEKVLNLYTADIFKFEP</sequence>
<comment type="subcellular location">
    <subcellularLocation>
        <location evidence="1">Cell membrane</location>
        <topology evidence="1">Multi-pass membrane protein</topology>
    </subcellularLocation>
</comment>
<evidence type="ECO:0000256" key="5">
    <source>
        <dbReference type="ARBA" id="ARBA00022692"/>
    </source>
</evidence>
<keyword evidence="4" id="KW-0762">Sugar transport</keyword>
<feature type="domain" description="Phosphotransferase system EIIC" evidence="9">
    <location>
        <begin position="18"/>
        <end position="371"/>
    </location>
</feature>
<feature type="transmembrane region" description="Helical" evidence="8">
    <location>
        <begin position="239"/>
        <end position="261"/>
    </location>
</feature>
<feature type="transmembrane region" description="Helical" evidence="8">
    <location>
        <begin position="288"/>
        <end position="309"/>
    </location>
</feature>
<proteinExistence type="predicted"/>
<keyword evidence="2" id="KW-0813">Transport</keyword>
<evidence type="ECO:0000259" key="9">
    <source>
        <dbReference type="Pfam" id="PF13303"/>
    </source>
</evidence>
<dbReference type="GO" id="GO:0005886">
    <property type="term" value="C:plasma membrane"/>
    <property type="evidence" value="ECO:0007669"/>
    <property type="project" value="UniProtKB-SubCell"/>
</dbReference>
<feature type="transmembrane region" description="Helical" evidence="8">
    <location>
        <begin position="207"/>
        <end position="232"/>
    </location>
</feature>
<dbReference type="InterPro" id="IPR003352">
    <property type="entry name" value="PTS_EIIC"/>
</dbReference>
<evidence type="ECO:0000256" key="1">
    <source>
        <dbReference type="ARBA" id="ARBA00004651"/>
    </source>
</evidence>
<evidence type="ECO:0000313" key="11">
    <source>
        <dbReference type="Proteomes" id="UP000238573"/>
    </source>
</evidence>